<name>A0A0F9R992_9ZZZZ</name>
<dbReference type="EMBL" id="LAZR01000989">
    <property type="protein sequence ID" value="KKN53075.1"/>
    <property type="molecule type" value="Genomic_DNA"/>
</dbReference>
<organism evidence="1">
    <name type="scientific">marine sediment metagenome</name>
    <dbReference type="NCBI Taxonomy" id="412755"/>
    <lineage>
        <taxon>unclassified sequences</taxon>
        <taxon>metagenomes</taxon>
        <taxon>ecological metagenomes</taxon>
    </lineage>
</organism>
<gene>
    <name evidence="1" type="ORF">LCGC14_0605870</name>
</gene>
<protein>
    <submittedName>
        <fullName evidence="1">Uncharacterized protein</fullName>
    </submittedName>
</protein>
<accession>A0A0F9R992</accession>
<dbReference type="AlphaFoldDB" id="A0A0F9R992"/>
<sequence length="236" mass="25364">MLGVIATRQRGRAARIPRSQVLAAKKITYRAEARGLYRIFNTAEYRFYRSNSAPPVEGDSPFATNATLPHEPADAYADGTWYLSISYFNGIYDSGFLPLGPMGETYVRLDLVAGVETGSPPAGPLRWHIEPRASGVVRVVGIYAQSGPLRASQWALAYTIDGSTPPADTPDVTQAIAAADLDYLVYQLPAQSAGITVKVRLQTRRNDGGWVYSESSEVLTIAVDATGPTAPRGIGG</sequence>
<proteinExistence type="predicted"/>
<comment type="caution">
    <text evidence="1">The sequence shown here is derived from an EMBL/GenBank/DDBJ whole genome shotgun (WGS) entry which is preliminary data.</text>
</comment>
<evidence type="ECO:0000313" key="1">
    <source>
        <dbReference type="EMBL" id="KKN53075.1"/>
    </source>
</evidence>
<reference evidence="1" key="1">
    <citation type="journal article" date="2015" name="Nature">
        <title>Complex archaea that bridge the gap between prokaryotes and eukaryotes.</title>
        <authorList>
            <person name="Spang A."/>
            <person name="Saw J.H."/>
            <person name="Jorgensen S.L."/>
            <person name="Zaremba-Niedzwiedzka K."/>
            <person name="Martijn J."/>
            <person name="Lind A.E."/>
            <person name="van Eijk R."/>
            <person name="Schleper C."/>
            <person name="Guy L."/>
            <person name="Ettema T.J."/>
        </authorList>
    </citation>
    <scope>NUCLEOTIDE SEQUENCE</scope>
</reference>